<proteinExistence type="predicted"/>
<dbReference type="AlphaFoldDB" id="B6G7H0"/>
<dbReference type="EMBL" id="ABXJ01000001">
    <property type="protein sequence ID" value="EEA91780.1"/>
    <property type="molecule type" value="Genomic_DNA"/>
</dbReference>
<comment type="caution">
    <text evidence="1">The sequence shown here is derived from an EMBL/GenBank/DDBJ whole genome shotgun (WGS) entry which is preliminary data.</text>
</comment>
<evidence type="ECO:0000313" key="2">
    <source>
        <dbReference type="Proteomes" id="UP000003560"/>
    </source>
</evidence>
<gene>
    <name evidence="1" type="ORF">COLSTE_00009</name>
</gene>
<reference evidence="1 2" key="2">
    <citation type="submission" date="2008-10" db="EMBL/GenBank/DDBJ databases">
        <authorList>
            <person name="Fulton L."/>
            <person name="Clifton S."/>
            <person name="Fulton B."/>
            <person name="Xu J."/>
            <person name="Minx P."/>
            <person name="Pepin K.H."/>
            <person name="Johnson M."/>
            <person name="Thiruvilangam P."/>
            <person name="Bhonagiri V."/>
            <person name="Nash W.E."/>
            <person name="Mardis E.R."/>
            <person name="Wilson R.K."/>
        </authorList>
    </citation>
    <scope>NUCLEOTIDE SEQUENCE [LARGE SCALE GENOMIC DNA]</scope>
    <source>
        <strain evidence="1 2">DSM 13279</strain>
    </source>
</reference>
<keyword evidence="2" id="KW-1185">Reference proteome</keyword>
<evidence type="ECO:0000313" key="1">
    <source>
        <dbReference type="EMBL" id="EEA91780.1"/>
    </source>
</evidence>
<accession>B6G7H0</accession>
<sequence length="43" mass="4613">MRGEHAVSGCVLQLSPTNALHSAKVHILYVNASEAERLCPPVN</sequence>
<organism evidence="1 2">
    <name type="scientific">Collinsella stercoris DSM 13279</name>
    <dbReference type="NCBI Taxonomy" id="445975"/>
    <lineage>
        <taxon>Bacteria</taxon>
        <taxon>Bacillati</taxon>
        <taxon>Actinomycetota</taxon>
        <taxon>Coriobacteriia</taxon>
        <taxon>Coriobacteriales</taxon>
        <taxon>Coriobacteriaceae</taxon>
        <taxon>Collinsella</taxon>
    </lineage>
</organism>
<dbReference type="HOGENOM" id="CLU_3232223_0_0_11"/>
<name>B6G7H0_9ACTN</name>
<protein>
    <submittedName>
        <fullName evidence="1">Uncharacterized protein</fullName>
    </submittedName>
</protein>
<reference evidence="1 2" key="1">
    <citation type="submission" date="2008-10" db="EMBL/GenBank/DDBJ databases">
        <title>Draft genome sequence of Collinsella stercoris (DSM 13279).</title>
        <authorList>
            <person name="Sudarsanam P."/>
            <person name="Ley R."/>
            <person name="Guruge J."/>
            <person name="Turnbaugh P.J."/>
            <person name="Mahowald M."/>
            <person name="Liep D."/>
            <person name="Gordon J."/>
        </authorList>
    </citation>
    <scope>NUCLEOTIDE SEQUENCE [LARGE SCALE GENOMIC DNA]</scope>
    <source>
        <strain evidence="1 2">DSM 13279</strain>
    </source>
</reference>
<dbReference type="STRING" id="445975.COLSTE_00009"/>
<dbReference type="Proteomes" id="UP000003560">
    <property type="component" value="Unassembled WGS sequence"/>
</dbReference>